<reference evidence="2" key="1">
    <citation type="submission" date="2018-05" db="EMBL/GenBank/DDBJ databases">
        <authorList>
            <person name="Lanie J.A."/>
            <person name="Ng W.-L."/>
            <person name="Kazmierczak K.M."/>
            <person name="Andrzejewski T.M."/>
            <person name="Davidsen T.M."/>
            <person name="Wayne K.J."/>
            <person name="Tettelin H."/>
            <person name="Glass J.I."/>
            <person name="Rusch D."/>
            <person name="Podicherti R."/>
            <person name="Tsui H.-C.T."/>
            <person name="Winkler M.E."/>
        </authorList>
    </citation>
    <scope>NUCLEOTIDE SEQUENCE</scope>
</reference>
<accession>A0A382MQW4</accession>
<dbReference type="AlphaFoldDB" id="A0A382MQW4"/>
<evidence type="ECO:0000313" key="2">
    <source>
        <dbReference type="EMBL" id="SVC50980.1"/>
    </source>
</evidence>
<feature type="region of interest" description="Disordered" evidence="1">
    <location>
        <begin position="1"/>
        <end position="23"/>
    </location>
</feature>
<gene>
    <name evidence="2" type="ORF">METZ01_LOCUS303834</name>
</gene>
<evidence type="ECO:0000256" key="1">
    <source>
        <dbReference type="SAM" id="MobiDB-lite"/>
    </source>
</evidence>
<feature type="non-terminal residue" evidence="2">
    <location>
        <position position="1"/>
    </location>
</feature>
<protein>
    <submittedName>
        <fullName evidence="2">Uncharacterized protein</fullName>
    </submittedName>
</protein>
<name>A0A382MQW4_9ZZZZ</name>
<proteinExistence type="predicted"/>
<organism evidence="2">
    <name type="scientific">marine metagenome</name>
    <dbReference type="NCBI Taxonomy" id="408172"/>
    <lineage>
        <taxon>unclassified sequences</taxon>
        <taxon>metagenomes</taxon>
        <taxon>ecological metagenomes</taxon>
    </lineage>
</organism>
<sequence length="23" mass="2615">GYDIGEKVVEIPHQRSDKDRGLC</sequence>
<dbReference type="EMBL" id="UINC01095139">
    <property type="protein sequence ID" value="SVC50980.1"/>
    <property type="molecule type" value="Genomic_DNA"/>
</dbReference>